<feature type="transmembrane region" description="Helical" evidence="2">
    <location>
        <begin position="281"/>
        <end position="299"/>
    </location>
</feature>
<feature type="transmembrane region" description="Helical" evidence="2">
    <location>
        <begin position="94"/>
        <end position="116"/>
    </location>
</feature>
<dbReference type="InterPro" id="IPR052734">
    <property type="entry name" value="Nod_factor_acetyltransferase"/>
</dbReference>
<keyword evidence="2" id="KW-0472">Membrane</keyword>
<dbReference type="AlphaFoldDB" id="A0A6J6TEF0"/>
<accession>A0A6J6TEF0</accession>
<feature type="domain" description="Acyltransferase 3" evidence="3">
    <location>
        <begin position="30"/>
        <end position="329"/>
    </location>
</feature>
<feature type="transmembrane region" description="Helical" evidence="2">
    <location>
        <begin position="35"/>
        <end position="52"/>
    </location>
</feature>
<proteinExistence type="predicted"/>
<gene>
    <name evidence="4" type="ORF">UFOPK2761_01650</name>
</gene>
<sequence>MSTATSRADSTPAGAAPETTPATAPAARDPWFDNAKMALVTLVVVGHAWVLLPESVTRDHLYDFLYAWHVPAFVFVTGYLSRRWTYSRARMWQLVRTVAVPYVLFEAAIALFRIHVGGEEMENLWRDPHWPMWYLSALFFWRLLTPVFKDLWGGLALAVGISLVAGLYAGDTLDVARILGLLPFFVMGLKATPERLELLRGRAVQVLAVGVFAAIFWLTRRTDEWAATEWLYYRARYEELDVSDGQAFLTRACLLVLGTLGAWAFLALVPRIRGWFTTMGAFTLVVYLFHGFVVKGLGYAGYGDLFGDQQWLGLLVTTVGSVGVALLLASPPVARVLKHAVDPLGWGEKKLDHALEVATAKVEADRLSDRIEEHVEEQVRRVPQSVP</sequence>
<name>A0A6J6TEF0_9ZZZZ</name>
<feature type="transmembrane region" description="Helical" evidence="2">
    <location>
        <begin position="64"/>
        <end position="82"/>
    </location>
</feature>
<feature type="region of interest" description="Disordered" evidence="1">
    <location>
        <begin position="1"/>
        <end position="27"/>
    </location>
</feature>
<protein>
    <submittedName>
        <fullName evidence="4">Unannotated protein</fullName>
    </submittedName>
</protein>
<evidence type="ECO:0000256" key="2">
    <source>
        <dbReference type="SAM" id="Phobius"/>
    </source>
</evidence>
<feature type="transmembrane region" description="Helical" evidence="2">
    <location>
        <begin position="203"/>
        <end position="219"/>
    </location>
</feature>
<evidence type="ECO:0000313" key="4">
    <source>
        <dbReference type="EMBL" id="CAB4745811.1"/>
    </source>
</evidence>
<reference evidence="4" key="1">
    <citation type="submission" date="2020-05" db="EMBL/GenBank/DDBJ databases">
        <authorList>
            <person name="Chiriac C."/>
            <person name="Salcher M."/>
            <person name="Ghai R."/>
            <person name="Kavagutti S V."/>
        </authorList>
    </citation>
    <scope>NUCLEOTIDE SEQUENCE</scope>
</reference>
<dbReference type="PANTHER" id="PTHR37312">
    <property type="entry name" value="MEMBRANE-BOUND ACYLTRANSFERASE YKRP-RELATED"/>
    <property type="match status" value="1"/>
</dbReference>
<dbReference type="Pfam" id="PF01757">
    <property type="entry name" value="Acyl_transf_3"/>
    <property type="match status" value="1"/>
</dbReference>
<feature type="transmembrane region" description="Helical" evidence="2">
    <location>
        <begin position="311"/>
        <end position="329"/>
    </location>
</feature>
<feature type="transmembrane region" description="Helical" evidence="2">
    <location>
        <begin position="248"/>
        <end position="269"/>
    </location>
</feature>
<feature type="compositionally biased region" description="Low complexity" evidence="1">
    <location>
        <begin position="11"/>
        <end position="27"/>
    </location>
</feature>
<dbReference type="GO" id="GO:0016747">
    <property type="term" value="F:acyltransferase activity, transferring groups other than amino-acyl groups"/>
    <property type="evidence" value="ECO:0007669"/>
    <property type="project" value="InterPro"/>
</dbReference>
<feature type="transmembrane region" description="Helical" evidence="2">
    <location>
        <begin position="151"/>
        <end position="169"/>
    </location>
</feature>
<evidence type="ECO:0000256" key="1">
    <source>
        <dbReference type="SAM" id="MobiDB-lite"/>
    </source>
</evidence>
<dbReference type="EMBL" id="CAEZYQ010000011">
    <property type="protein sequence ID" value="CAB4745811.1"/>
    <property type="molecule type" value="Genomic_DNA"/>
</dbReference>
<keyword evidence="2" id="KW-0812">Transmembrane</keyword>
<evidence type="ECO:0000259" key="3">
    <source>
        <dbReference type="Pfam" id="PF01757"/>
    </source>
</evidence>
<dbReference type="PANTHER" id="PTHR37312:SF1">
    <property type="entry name" value="MEMBRANE-BOUND ACYLTRANSFERASE YKRP-RELATED"/>
    <property type="match status" value="1"/>
</dbReference>
<dbReference type="InterPro" id="IPR002656">
    <property type="entry name" value="Acyl_transf_3_dom"/>
</dbReference>
<organism evidence="4">
    <name type="scientific">freshwater metagenome</name>
    <dbReference type="NCBI Taxonomy" id="449393"/>
    <lineage>
        <taxon>unclassified sequences</taxon>
        <taxon>metagenomes</taxon>
        <taxon>ecological metagenomes</taxon>
    </lineage>
</organism>
<keyword evidence="2" id="KW-1133">Transmembrane helix</keyword>